<keyword evidence="8" id="KW-1185">Reference proteome</keyword>
<dbReference type="Pfam" id="PF13450">
    <property type="entry name" value="NAD_binding_8"/>
    <property type="match status" value="1"/>
</dbReference>
<dbReference type="GO" id="GO:0050661">
    <property type="term" value="F:NADP binding"/>
    <property type="evidence" value="ECO:0007669"/>
    <property type="project" value="InterPro"/>
</dbReference>
<dbReference type="PANTHER" id="PTHR43539:SF68">
    <property type="entry name" value="FLAVIN-BINDING MONOOXYGENASE-LIKE PROTEIN (AFU_ORTHOLOGUE AFUA_4G09220)"/>
    <property type="match status" value="1"/>
</dbReference>
<keyword evidence="4" id="KW-0274">FAD</keyword>
<dbReference type="Gene3D" id="3.50.50.60">
    <property type="entry name" value="FAD/NAD(P)-binding domain"/>
    <property type="match status" value="1"/>
</dbReference>
<evidence type="ECO:0000256" key="2">
    <source>
        <dbReference type="ARBA" id="ARBA00009183"/>
    </source>
</evidence>
<dbReference type="Pfam" id="PF00743">
    <property type="entry name" value="FMO-like"/>
    <property type="match status" value="1"/>
</dbReference>
<keyword evidence="6" id="KW-0560">Oxidoreductase</keyword>
<reference evidence="7 8" key="1">
    <citation type="submission" date="2014-04" db="EMBL/GenBank/DDBJ databases">
        <title>Evolutionary Origins and Diversification of the Mycorrhizal Mutualists.</title>
        <authorList>
            <consortium name="DOE Joint Genome Institute"/>
            <consortium name="Mycorrhizal Genomics Consortium"/>
            <person name="Kohler A."/>
            <person name="Kuo A."/>
            <person name="Nagy L.G."/>
            <person name="Floudas D."/>
            <person name="Copeland A."/>
            <person name="Barry K.W."/>
            <person name="Cichocki N."/>
            <person name="Veneault-Fourrey C."/>
            <person name="LaButti K."/>
            <person name="Lindquist E.A."/>
            <person name="Lipzen A."/>
            <person name="Lundell T."/>
            <person name="Morin E."/>
            <person name="Murat C."/>
            <person name="Riley R."/>
            <person name="Ohm R."/>
            <person name="Sun H."/>
            <person name="Tunlid A."/>
            <person name="Henrissat B."/>
            <person name="Grigoriev I.V."/>
            <person name="Hibbett D.S."/>
            <person name="Martin F."/>
        </authorList>
    </citation>
    <scope>NUCLEOTIDE SEQUENCE [LARGE SCALE GENOMIC DNA]</scope>
    <source>
        <strain evidence="7 8">FD-317 M1</strain>
    </source>
</reference>
<evidence type="ECO:0000256" key="4">
    <source>
        <dbReference type="ARBA" id="ARBA00022827"/>
    </source>
</evidence>
<dbReference type="InterPro" id="IPR050982">
    <property type="entry name" value="Auxin_biosynth/cation_transpt"/>
</dbReference>
<comment type="cofactor">
    <cofactor evidence="1">
        <name>FAD</name>
        <dbReference type="ChEBI" id="CHEBI:57692"/>
    </cofactor>
</comment>
<evidence type="ECO:0000256" key="1">
    <source>
        <dbReference type="ARBA" id="ARBA00001974"/>
    </source>
</evidence>
<dbReference type="AlphaFoldDB" id="A0A0D0C170"/>
<dbReference type="InterPro" id="IPR020946">
    <property type="entry name" value="Flavin_mOase-like"/>
</dbReference>
<name>A0A0D0C170_9AGAR</name>
<organism evidence="7 8">
    <name type="scientific">Collybiopsis luxurians FD-317 M1</name>
    <dbReference type="NCBI Taxonomy" id="944289"/>
    <lineage>
        <taxon>Eukaryota</taxon>
        <taxon>Fungi</taxon>
        <taxon>Dikarya</taxon>
        <taxon>Basidiomycota</taxon>
        <taxon>Agaricomycotina</taxon>
        <taxon>Agaricomycetes</taxon>
        <taxon>Agaricomycetidae</taxon>
        <taxon>Agaricales</taxon>
        <taxon>Marasmiineae</taxon>
        <taxon>Omphalotaceae</taxon>
        <taxon>Collybiopsis</taxon>
        <taxon>Collybiopsis luxurians</taxon>
    </lineage>
</organism>
<dbReference type="GO" id="GO:0050660">
    <property type="term" value="F:flavin adenine dinucleotide binding"/>
    <property type="evidence" value="ECO:0007669"/>
    <property type="project" value="InterPro"/>
</dbReference>
<dbReference type="OrthoDB" id="74360at2759"/>
<dbReference type="PANTHER" id="PTHR43539">
    <property type="entry name" value="FLAVIN-BINDING MONOOXYGENASE-LIKE PROTEIN (AFU_ORTHOLOGUE AFUA_4G09220)"/>
    <property type="match status" value="1"/>
</dbReference>
<evidence type="ECO:0000313" key="8">
    <source>
        <dbReference type="Proteomes" id="UP000053593"/>
    </source>
</evidence>
<sequence>MAFDIAPGPAVVLPTLDYLHINPEELELASVDAAEVALNWVNSFNKVIGQSDATAVIALFELNGWWRDILALTWNFRTFHGHDRIAKFVQDRVISGESGFRDVEVASGEGMTPKLLIPYPDLAWVQFFITFDTTTGSGTGVVRLVPSMSTGALKWKTFILLTAMTGVKGHPEKTGSLRNPLPSHGFWSANRKQELEFNDREPAVLIVGAGQSGLDVAARLKVLGVDTLIIDKHSSPGAQWKNRYEALCLHDPVWYDHMPYIPFPKSWPVFTPAPKLASWLSSYADAMELNVWSSSAVSSAHYHEDSKTWEVKVKREDGTERTVKPRHVVFALGTGSSVPQMPAVPGMDKFKGNIVHSVNFGTARDYIGKKALVVGACTSAHDVASDFHHHGVDVTMFQRSSTYVMSQEHGWPILFRGTYEENGPPTEVADLLTASMPFHLAKRITSRAVAKIAEKDKELIQDLEKAGFRTNQGMEGSGFLFLASEKAGGYYIDVGTSRLIADGKIKMVSETQLSHFTETSAVFTDGREVDCDVVVFATGFGDGRGPIANIIGPELGSKLIKIWGLDEEGETNSAWRASGVPGLYVMVGNLMKCRFHSLHIALQIKATEEGLWDGKRYLDRF</sequence>
<comment type="similarity">
    <text evidence="2">Belongs to the FMO family.</text>
</comment>
<proteinExistence type="inferred from homology"/>
<evidence type="ECO:0000256" key="3">
    <source>
        <dbReference type="ARBA" id="ARBA00022630"/>
    </source>
</evidence>
<dbReference type="HOGENOM" id="CLU_015676_1_0_1"/>
<keyword evidence="5" id="KW-0521">NADP</keyword>
<evidence type="ECO:0000256" key="5">
    <source>
        <dbReference type="ARBA" id="ARBA00022857"/>
    </source>
</evidence>
<dbReference type="SUPFAM" id="SSF51905">
    <property type="entry name" value="FAD/NAD(P)-binding domain"/>
    <property type="match status" value="2"/>
</dbReference>
<accession>A0A0D0C170</accession>
<evidence type="ECO:0000313" key="7">
    <source>
        <dbReference type="EMBL" id="KIK51447.1"/>
    </source>
</evidence>
<dbReference type="InterPro" id="IPR036188">
    <property type="entry name" value="FAD/NAD-bd_sf"/>
</dbReference>
<dbReference type="EMBL" id="KN834863">
    <property type="protein sequence ID" value="KIK51447.1"/>
    <property type="molecule type" value="Genomic_DNA"/>
</dbReference>
<dbReference type="Proteomes" id="UP000053593">
    <property type="component" value="Unassembled WGS sequence"/>
</dbReference>
<evidence type="ECO:0000256" key="6">
    <source>
        <dbReference type="ARBA" id="ARBA00023002"/>
    </source>
</evidence>
<dbReference type="FunFam" id="3.50.50.60:FF:000023">
    <property type="entry name" value="Dimethylaniline monooxygenase [N-oxide-forming]"/>
    <property type="match status" value="1"/>
</dbReference>
<protein>
    <recommendedName>
        <fullName evidence="9">FAD/NAD(P)-binding domain-containing protein</fullName>
    </recommendedName>
</protein>
<evidence type="ECO:0008006" key="9">
    <source>
        <dbReference type="Google" id="ProtNLM"/>
    </source>
</evidence>
<dbReference type="GO" id="GO:0004499">
    <property type="term" value="F:N,N-dimethylaniline monooxygenase activity"/>
    <property type="evidence" value="ECO:0007669"/>
    <property type="project" value="InterPro"/>
</dbReference>
<gene>
    <name evidence="7" type="ORF">GYMLUDRAFT_78188</name>
</gene>
<keyword evidence="3" id="KW-0285">Flavoprotein</keyword>